<dbReference type="InParanoid" id="A0A2H3CKM1"/>
<protein>
    <submittedName>
        <fullName evidence="1">Uncharacterized protein</fullName>
    </submittedName>
</protein>
<evidence type="ECO:0000313" key="1">
    <source>
        <dbReference type="EMBL" id="PBK83639.1"/>
    </source>
</evidence>
<sequence length="68" mass="7489">MSYMALLSLSTTVHHFNYSMSPSLPGKMPLRELSYPSSDIIQGAANLPSVHLFLFHASLQPPLAFITL</sequence>
<proteinExistence type="predicted"/>
<accession>A0A2H3CKM1</accession>
<organism evidence="1 2">
    <name type="scientific">Armillaria gallica</name>
    <name type="common">Bulbous honey fungus</name>
    <name type="synonym">Armillaria bulbosa</name>
    <dbReference type="NCBI Taxonomy" id="47427"/>
    <lineage>
        <taxon>Eukaryota</taxon>
        <taxon>Fungi</taxon>
        <taxon>Dikarya</taxon>
        <taxon>Basidiomycota</taxon>
        <taxon>Agaricomycotina</taxon>
        <taxon>Agaricomycetes</taxon>
        <taxon>Agaricomycetidae</taxon>
        <taxon>Agaricales</taxon>
        <taxon>Marasmiineae</taxon>
        <taxon>Physalacriaceae</taxon>
        <taxon>Armillaria</taxon>
    </lineage>
</organism>
<dbReference type="AlphaFoldDB" id="A0A2H3CKM1"/>
<name>A0A2H3CKM1_ARMGA</name>
<reference evidence="2" key="1">
    <citation type="journal article" date="2017" name="Nat. Ecol. Evol.">
        <title>Genome expansion and lineage-specific genetic innovations in the forest pathogenic fungi Armillaria.</title>
        <authorList>
            <person name="Sipos G."/>
            <person name="Prasanna A.N."/>
            <person name="Walter M.C."/>
            <person name="O'Connor E."/>
            <person name="Balint B."/>
            <person name="Krizsan K."/>
            <person name="Kiss B."/>
            <person name="Hess J."/>
            <person name="Varga T."/>
            <person name="Slot J."/>
            <person name="Riley R."/>
            <person name="Boka B."/>
            <person name="Rigling D."/>
            <person name="Barry K."/>
            <person name="Lee J."/>
            <person name="Mihaltcheva S."/>
            <person name="LaButti K."/>
            <person name="Lipzen A."/>
            <person name="Waldron R."/>
            <person name="Moloney N.M."/>
            <person name="Sperisen C."/>
            <person name="Kredics L."/>
            <person name="Vagvoelgyi C."/>
            <person name="Patrignani A."/>
            <person name="Fitzpatrick D."/>
            <person name="Nagy I."/>
            <person name="Doyle S."/>
            <person name="Anderson J.B."/>
            <person name="Grigoriev I.V."/>
            <person name="Gueldener U."/>
            <person name="Muensterkoetter M."/>
            <person name="Nagy L.G."/>
        </authorList>
    </citation>
    <scope>NUCLEOTIDE SEQUENCE [LARGE SCALE GENOMIC DNA]</scope>
    <source>
        <strain evidence="2">Ar21-2</strain>
    </source>
</reference>
<evidence type="ECO:0000313" key="2">
    <source>
        <dbReference type="Proteomes" id="UP000217790"/>
    </source>
</evidence>
<gene>
    <name evidence="1" type="ORF">ARMGADRAFT_1018988</name>
</gene>
<dbReference type="EMBL" id="KZ293705">
    <property type="protein sequence ID" value="PBK83639.1"/>
    <property type="molecule type" value="Genomic_DNA"/>
</dbReference>
<dbReference type="Proteomes" id="UP000217790">
    <property type="component" value="Unassembled WGS sequence"/>
</dbReference>
<keyword evidence="2" id="KW-1185">Reference proteome</keyword>